<dbReference type="Gene3D" id="1.25.40.20">
    <property type="entry name" value="Ankyrin repeat-containing domain"/>
    <property type="match status" value="1"/>
</dbReference>
<dbReference type="Gene3D" id="2.130.10.30">
    <property type="entry name" value="Regulator of chromosome condensation 1/beta-lactamase-inhibitor protein II"/>
    <property type="match status" value="1"/>
</dbReference>
<accession>A0ABY8UA73</accession>
<feature type="repeat" description="ANK" evidence="2">
    <location>
        <begin position="68"/>
        <end position="100"/>
    </location>
</feature>
<evidence type="ECO:0000256" key="3">
    <source>
        <dbReference type="PROSITE-ProRule" id="PRU00235"/>
    </source>
</evidence>
<organism evidence="5 6">
    <name type="scientific">Tetradesmus obliquus</name>
    <name type="common">Green alga</name>
    <name type="synonym">Acutodesmus obliquus</name>
    <dbReference type="NCBI Taxonomy" id="3088"/>
    <lineage>
        <taxon>Eukaryota</taxon>
        <taxon>Viridiplantae</taxon>
        <taxon>Chlorophyta</taxon>
        <taxon>core chlorophytes</taxon>
        <taxon>Chlorophyceae</taxon>
        <taxon>CS clade</taxon>
        <taxon>Sphaeropleales</taxon>
        <taxon>Scenedesmaceae</taxon>
        <taxon>Tetradesmus</taxon>
    </lineage>
</organism>
<evidence type="ECO:0000256" key="2">
    <source>
        <dbReference type="PROSITE-ProRule" id="PRU00023"/>
    </source>
</evidence>
<dbReference type="EMBL" id="CP126216">
    <property type="protein sequence ID" value="WIA18356.1"/>
    <property type="molecule type" value="Genomic_DNA"/>
</dbReference>
<evidence type="ECO:0000256" key="1">
    <source>
        <dbReference type="ARBA" id="ARBA00022737"/>
    </source>
</evidence>
<dbReference type="SUPFAM" id="SSF48403">
    <property type="entry name" value="Ankyrin repeat"/>
    <property type="match status" value="1"/>
</dbReference>
<protein>
    <submittedName>
        <fullName evidence="5">Uncharacterized protein</fullName>
    </submittedName>
</protein>
<proteinExistence type="predicted"/>
<dbReference type="PANTHER" id="PTHR22872:SF2">
    <property type="entry name" value="INHIBITOR OF BRUTON TYROSINE KINASE"/>
    <property type="match status" value="1"/>
</dbReference>
<dbReference type="Pfam" id="PF00415">
    <property type="entry name" value="RCC1"/>
    <property type="match status" value="3"/>
</dbReference>
<dbReference type="SMART" id="SM00248">
    <property type="entry name" value="ANK"/>
    <property type="match status" value="2"/>
</dbReference>
<keyword evidence="6" id="KW-1185">Reference proteome</keyword>
<reference evidence="5 6" key="1">
    <citation type="submission" date="2023-05" db="EMBL/GenBank/DDBJ databases">
        <title>A 100% complete, gapless, phased diploid assembly of the Scenedesmus obliquus UTEX 3031 genome.</title>
        <authorList>
            <person name="Biondi T.C."/>
            <person name="Hanschen E.R."/>
            <person name="Kwon T."/>
            <person name="Eng W."/>
            <person name="Kruse C.P.S."/>
            <person name="Koehler S.I."/>
            <person name="Kunde Y."/>
            <person name="Gleasner C.D."/>
            <person name="You Mak K.T."/>
            <person name="Polle J."/>
            <person name="Hovde B.T."/>
            <person name="Starkenburg S.R."/>
        </authorList>
    </citation>
    <scope>NUCLEOTIDE SEQUENCE [LARGE SCALE GENOMIC DNA]</scope>
    <source>
        <strain evidence="5 6">DOE0152z</strain>
    </source>
</reference>
<feature type="region of interest" description="Disordered" evidence="4">
    <location>
        <begin position="187"/>
        <end position="218"/>
    </location>
</feature>
<sequence length="546" mass="55389">MADLISAAVCNGSCLQLAHALSKFSRDVNRQTAFDAYPLHLAVWRNSVAAVQQLLEAGADANLQDGESGWSAVHKALHQGSLGVAARLLAHGGSLDVTDSKGRLPLDLVSRELKQQLLLAQQGSSAAAAAAVAAAAGPGQARAAAEASVAGFSCLYSWGNGANLTLGTGSTDLHLTPVRVELHHPDAAAASSSSGSSSGPAAGTGTSSSATGDSRAAAAAPSPAERIVAASAAKFHSAVVTGDGRLFTFGYGRGGRLGHADFHIHSGSSAQIFPRLVAGLGKRIVVAVAAAKHHTLVATSAGEVFSWGINKDGRLGYGAVDSQPTPRKVTGLPPRQRVVALAAANKHSAAVMCTGDVYTWGANASGQLGYGSSDSACNPTPRLVESLRGRRLVKVAAAKHHTVVLTADGEVFTFGHKVVTPRKSWVAPVLPEHADHSSDMVAFGPAAAAAARARQAAAAGADGFDAAANEDLDHELDYTAAADSVHRQQANASSSSSGGSSSSSSGGSSFPEPLHVLCERVVAQQMVEPRSALAILEYADVAGEAA</sequence>
<dbReference type="Pfam" id="PF12796">
    <property type="entry name" value="Ank_2"/>
    <property type="match status" value="1"/>
</dbReference>
<dbReference type="SUPFAM" id="SSF50985">
    <property type="entry name" value="RCC1/BLIP-II"/>
    <property type="match status" value="1"/>
</dbReference>
<evidence type="ECO:0000313" key="6">
    <source>
        <dbReference type="Proteomes" id="UP001244341"/>
    </source>
</evidence>
<dbReference type="PANTHER" id="PTHR22872">
    <property type="entry name" value="BTK-BINDING PROTEIN-RELATED"/>
    <property type="match status" value="1"/>
</dbReference>
<feature type="repeat" description="RCC1" evidence="3">
    <location>
        <begin position="355"/>
        <end position="408"/>
    </location>
</feature>
<keyword evidence="1" id="KW-0677">Repeat</keyword>
<dbReference type="InterPro" id="IPR002110">
    <property type="entry name" value="Ankyrin_rpt"/>
</dbReference>
<feature type="repeat" description="ANK" evidence="2">
    <location>
        <begin position="34"/>
        <end position="66"/>
    </location>
</feature>
<evidence type="ECO:0000256" key="4">
    <source>
        <dbReference type="SAM" id="MobiDB-lite"/>
    </source>
</evidence>
<feature type="repeat" description="RCC1" evidence="3">
    <location>
        <begin position="244"/>
        <end position="301"/>
    </location>
</feature>
<dbReference type="PROSITE" id="PS50012">
    <property type="entry name" value="RCC1_3"/>
    <property type="match status" value="3"/>
</dbReference>
<feature type="compositionally biased region" description="Low complexity" evidence="4">
    <location>
        <begin position="493"/>
        <end position="509"/>
    </location>
</feature>
<feature type="region of interest" description="Disordered" evidence="4">
    <location>
        <begin position="485"/>
        <end position="510"/>
    </location>
</feature>
<dbReference type="InterPro" id="IPR051625">
    <property type="entry name" value="Signaling_Regulatory_Domain"/>
</dbReference>
<dbReference type="InterPro" id="IPR000408">
    <property type="entry name" value="Reg_chr_condens"/>
</dbReference>
<gene>
    <name evidence="5" type="ORF">OEZ85_009821</name>
</gene>
<dbReference type="InterPro" id="IPR036770">
    <property type="entry name" value="Ankyrin_rpt-contain_sf"/>
</dbReference>
<dbReference type="PROSITE" id="PS50088">
    <property type="entry name" value="ANK_REPEAT"/>
    <property type="match status" value="2"/>
</dbReference>
<dbReference type="PRINTS" id="PR00633">
    <property type="entry name" value="RCCNDNSATION"/>
</dbReference>
<dbReference type="Proteomes" id="UP001244341">
    <property type="component" value="Chromosome 9b"/>
</dbReference>
<name>A0ABY8UA73_TETOB</name>
<dbReference type="InterPro" id="IPR009091">
    <property type="entry name" value="RCC1/BLIP-II"/>
</dbReference>
<keyword evidence="2" id="KW-0040">ANK repeat</keyword>
<feature type="repeat" description="RCC1" evidence="3">
    <location>
        <begin position="302"/>
        <end position="354"/>
    </location>
</feature>
<dbReference type="PROSITE" id="PS50297">
    <property type="entry name" value="ANK_REP_REGION"/>
    <property type="match status" value="1"/>
</dbReference>
<evidence type="ECO:0000313" key="5">
    <source>
        <dbReference type="EMBL" id="WIA18356.1"/>
    </source>
</evidence>